<proteinExistence type="predicted"/>
<accession>A0A1R4KIW7</accession>
<evidence type="ECO:0000256" key="1">
    <source>
        <dbReference type="SAM" id="MobiDB-lite"/>
    </source>
</evidence>
<dbReference type="OrthoDB" id="2085958at2"/>
<name>A0A1R4KIW7_9MICO</name>
<feature type="region of interest" description="Disordered" evidence="1">
    <location>
        <begin position="1"/>
        <end position="28"/>
    </location>
</feature>
<sequence length="115" mass="13166">MGRHLPETKARLQAEYRERNRDALRQKGREARQLLKDEALKRYGATCAHCGYDNPLALCIDHINNDGAAERRALGGQSVSGWRFYHYLKKMGWPPGYQTLCANCNLIKHLETLVP</sequence>
<dbReference type="Proteomes" id="UP000196320">
    <property type="component" value="Unassembled WGS sequence"/>
</dbReference>
<dbReference type="RefSeq" id="WP_143738404.1">
    <property type="nucleotide sequence ID" value="NZ_FUKO01000033.1"/>
</dbReference>
<dbReference type="EMBL" id="FUKO01000033">
    <property type="protein sequence ID" value="SJN43954.1"/>
    <property type="molecule type" value="Genomic_DNA"/>
</dbReference>
<gene>
    <name evidence="2" type="ORF">FM104_13065</name>
</gene>
<evidence type="ECO:0000313" key="3">
    <source>
        <dbReference type="Proteomes" id="UP000196320"/>
    </source>
</evidence>
<evidence type="ECO:0000313" key="2">
    <source>
        <dbReference type="EMBL" id="SJN43954.1"/>
    </source>
</evidence>
<keyword evidence="3" id="KW-1185">Reference proteome</keyword>
<protein>
    <recommendedName>
        <fullName evidence="4">HNH endonuclease</fullName>
    </recommendedName>
</protein>
<evidence type="ECO:0008006" key="4">
    <source>
        <dbReference type="Google" id="ProtNLM"/>
    </source>
</evidence>
<organism evidence="2 3">
    <name type="scientific">Microbacterium esteraromaticum</name>
    <dbReference type="NCBI Taxonomy" id="57043"/>
    <lineage>
        <taxon>Bacteria</taxon>
        <taxon>Bacillati</taxon>
        <taxon>Actinomycetota</taxon>
        <taxon>Actinomycetes</taxon>
        <taxon>Micrococcales</taxon>
        <taxon>Microbacteriaceae</taxon>
        <taxon>Microbacterium</taxon>
    </lineage>
</organism>
<reference evidence="2 3" key="1">
    <citation type="submission" date="2017-02" db="EMBL/GenBank/DDBJ databases">
        <authorList>
            <person name="Peterson S.W."/>
        </authorList>
    </citation>
    <scope>NUCLEOTIDE SEQUENCE [LARGE SCALE GENOMIC DNA]</scope>
    <source>
        <strain evidence="2 3">B Mb 05.01</strain>
    </source>
</reference>
<dbReference type="AlphaFoldDB" id="A0A1R4KIW7"/>